<evidence type="ECO:0000313" key="2">
    <source>
        <dbReference type="EMBL" id="VVE23930.1"/>
    </source>
</evidence>
<organism evidence="2 3">
    <name type="scientific">Pandoraea horticolens</name>
    <dbReference type="NCBI Taxonomy" id="2508298"/>
    <lineage>
        <taxon>Bacteria</taxon>
        <taxon>Pseudomonadati</taxon>
        <taxon>Pseudomonadota</taxon>
        <taxon>Betaproteobacteria</taxon>
        <taxon>Burkholderiales</taxon>
        <taxon>Burkholderiaceae</taxon>
        <taxon>Pandoraea</taxon>
    </lineage>
</organism>
<accession>A0A5E4WK08</accession>
<dbReference type="EMBL" id="CABPSM010000009">
    <property type="protein sequence ID" value="VVE23930.1"/>
    <property type="molecule type" value="Genomic_DNA"/>
</dbReference>
<dbReference type="AlphaFoldDB" id="A0A5E4WK08"/>
<sequence length="89" mass="9476">MSPPAKIPRQKTGASGRTAKSTDAMLRTWKALGQAGIVAEGGFDGAARQYGVASASLRNYLRAGETLTKRAVSARWHMSEKTLVGVSQR</sequence>
<dbReference type="Proteomes" id="UP000343317">
    <property type="component" value="Unassembled WGS sequence"/>
</dbReference>
<proteinExistence type="predicted"/>
<feature type="region of interest" description="Disordered" evidence="1">
    <location>
        <begin position="1"/>
        <end position="21"/>
    </location>
</feature>
<evidence type="ECO:0000313" key="3">
    <source>
        <dbReference type="Proteomes" id="UP000343317"/>
    </source>
</evidence>
<protein>
    <submittedName>
        <fullName evidence="2">Uncharacterized protein</fullName>
    </submittedName>
</protein>
<evidence type="ECO:0000256" key="1">
    <source>
        <dbReference type="SAM" id="MobiDB-lite"/>
    </source>
</evidence>
<name>A0A5E4WK08_9BURK</name>
<keyword evidence="3" id="KW-1185">Reference proteome</keyword>
<gene>
    <name evidence="2" type="ORF">PHO31112_03277</name>
</gene>
<reference evidence="2 3" key="1">
    <citation type="submission" date="2019-08" db="EMBL/GenBank/DDBJ databases">
        <authorList>
            <person name="Peeters C."/>
        </authorList>
    </citation>
    <scope>NUCLEOTIDE SEQUENCE [LARGE SCALE GENOMIC DNA]</scope>
    <source>
        <strain evidence="2 3">LMG 31112</strain>
    </source>
</reference>
<feature type="compositionally biased region" description="Polar residues" evidence="1">
    <location>
        <begin position="12"/>
        <end position="21"/>
    </location>
</feature>